<dbReference type="Proteomes" id="UP000366945">
    <property type="component" value="Unassembled WGS sequence"/>
</dbReference>
<sequence>MEMPSAQLGANRNEHDKRTGRLSVLMQFSIGGLPLPMFAAIAVVVVLAAMTNRLPNDMIGGFAVLMLAGAALGELGRRIPVLRVIGGSAILCLFVPSALLGYKLMDDASLKAITTTMKTANLQYLYIACLVAGSILGMNRRVLIQGFLKMFVPLFIGTITAVAAGMLVGLCFGYDPKHTFFYIVVPILGGGIGEGVLPLSIGYSEILGESQAHLVATLVPAALIGNVVAILASGLLNRFGERYPKHSGDGMLVRTGDDLELLKLQKEDPPLDLRLMGAGLLLGCTLYILGSLLAPVTGIPGPVLMIVAAAVLKVCKAIPASMESGAYQMYKFMSTNLTFAILVGLGTLFVSWDKLVAAFTPAYFVIVTVTVLAMIASGFFVGLWLKMYPVEAAIITACHSGLGGTGDVAILSSSNRMGLMPFAQISTRIGGAAMIVVATILMKFLH</sequence>
<dbReference type="InterPro" id="IPR004679">
    <property type="entry name" value="2-OHcarboxylate_transport"/>
</dbReference>
<organism evidence="3 4">
    <name type="scientific">Pandoraea pneumonica</name>
    <dbReference type="NCBI Taxonomy" id="2508299"/>
    <lineage>
        <taxon>Bacteria</taxon>
        <taxon>Pseudomonadati</taxon>
        <taxon>Pseudomonadota</taxon>
        <taxon>Betaproteobacteria</taxon>
        <taxon>Burkholderiales</taxon>
        <taxon>Burkholderiaceae</taxon>
        <taxon>Pandoraea</taxon>
    </lineage>
</organism>
<dbReference type="PIRSF" id="PIRSF005348">
    <property type="entry name" value="YxkH"/>
    <property type="match status" value="1"/>
</dbReference>
<dbReference type="GO" id="GO:0015293">
    <property type="term" value="F:symporter activity"/>
    <property type="evidence" value="ECO:0007669"/>
    <property type="project" value="UniProtKB-UniRule"/>
</dbReference>
<name>A0A5E4TW60_9BURK</name>
<accession>A0A5E4TW60</accession>
<dbReference type="GO" id="GO:0008514">
    <property type="term" value="F:organic anion transmembrane transporter activity"/>
    <property type="evidence" value="ECO:0007669"/>
    <property type="project" value="InterPro"/>
</dbReference>
<feature type="transmembrane region" description="Helical" evidence="2">
    <location>
        <begin position="28"/>
        <end position="51"/>
    </location>
</feature>
<feature type="transmembrane region" description="Helical" evidence="2">
    <location>
        <begin position="122"/>
        <end position="138"/>
    </location>
</feature>
<feature type="transmembrane region" description="Helical" evidence="2">
    <location>
        <begin position="81"/>
        <end position="102"/>
    </location>
</feature>
<dbReference type="PANTHER" id="PTHR40033:SF1">
    <property type="entry name" value="CITRATE-SODIUM SYMPORTER"/>
    <property type="match status" value="1"/>
</dbReference>
<dbReference type="OrthoDB" id="8584824at2"/>
<proteinExistence type="inferred from homology"/>
<dbReference type="GO" id="GO:0005886">
    <property type="term" value="C:plasma membrane"/>
    <property type="evidence" value="ECO:0007669"/>
    <property type="project" value="UniProtKB-UniRule"/>
</dbReference>
<keyword evidence="1 2" id="KW-0472">Membrane</keyword>
<keyword evidence="4" id="KW-1185">Reference proteome</keyword>
<feature type="transmembrane region" description="Helical" evidence="2">
    <location>
        <begin position="150"/>
        <end position="173"/>
    </location>
</feature>
<comment type="similarity">
    <text evidence="1">Belongs to the 2-hydroxycarboxylate transporter (2-HCT) (TC 2.A.24) family.</text>
</comment>
<keyword evidence="2" id="KW-1133">Transmembrane helix</keyword>
<evidence type="ECO:0000313" key="4">
    <source>
        <dbReference type="Proteomes" id="UP000366945"/>
    </source>
</evidence>
<dbReference type="PANTHER" id="PTHR40033">
    <property type="entry name" value="NA(+)-MALATE SYMPORTER"/>
    <property type="match status" value="1"/>
</dbReference>
<dbReference type="AlphaFoldDB" id="A0A5E4TW60"/>
<feature type="transmembrane region" description="Helical" evidence="2">
    <location>
        <begin position="425"/>
        <end position="445"/>
    </location>
</feature>
<evidence type="ECO:0000256" key="2">
    <source>
        <dbReference type="SAM" id="Phobius"/>
    </source>
</evidence>
<reference evidence="3 4" key="1">
    <citation type="submission" date="2019-08" db="EMBL/GenBank/DDBJ databases">
        <authorList>
            <person name="Peeters C."/>
        </authorList>
    </citation>
    <scope>NUCLEOTIDE SEQUENCE [LARGE SCALE GENOMIC DNA]</scope>
    <source>
        <strain evidence="3 4">LMG 31114</strain>
    </source>
</reference>
<keyword evidence="1" id="KW-0769">Symport</keyword>
<keyword evidence="1" id="KW-0813">Transport</keyword>
<feature type="transmembrane region" description="Helical" evidence="2">
    <location>
        <begin position="273"/>
        <end position="293"/>
    </location>
</feature>
<feature type="transmembrane region" description="Helical" evidence="2">
    <location>
        <begin position="213"/>
        <end position="236"/>
    </location>
</feature>
<feature type="transmembrane region" description="Helical" evidence="2">
    <location>
        <begin position="330"/>
        <end position="350"/>
    </location>
</feature>
<dbReference type="RefSeq" id="WP_150678953.1">
    <property type="nucleotide sequence ID" value="NZ_CABPSK010000001.1"/>
</dbReference>
<protein>
    <submittedName>
        <fullName evidence="3">Citrate/malate transporter</fullName>
    </submittedName>
</protein>
<dbReference type="Pfam" id="PF03390">
    <property type="entry name" value="2HCT"/>
    <property type="match status" value="1"/>
</dbReference>
<evidence type="ECO:0000313" key="3">
    <source>
        <dbReference type="EMBL" id="VVD92196.1"/>
    </source>
</evidence>
<feature type="transmembrane region" description="Helical" evidence="2">
    <location>
        <begin position="58"/>
        <end position="75"/>
    </location>
</feature>
<evidence type="ECO:0000256" key="1">
    <source>
        <dbReference type="PIRNR" id="PIRNR005348"/>
    </source>
</evidence>
<feature type="transmembrane region" description="Helical" evidence="2">
    <location>
        <begin position="180"/>
        <end position="201"/>
    </location>
</feature>
<dbReference type="EMBL" id="CABPSK010000001">
    <property type="protein sequence ID" value="VVD92196.1"/>
    <property type="molecule type" value="Genomic_DNA"/>
</dbReference>
<dbReference type="GeneID" id="300403766"/>
<gene>
    <name evidence="3" type="primary">cimH_1</name>
    <name evidence="3" type="ORF">PPN31114_01721</name>
</gene>
<feature type="transmembrane region" description="Helical" evidence="2">
    <location>
        <begin position="362"/>
        <end position="385"/>
    </location>
</feature>
<keyword evidence="2" id="KW-0812">Transmembrane</keyword>